<keyword evidence="1" id="KW-0808">Transferase</keyword>
<comment type="caution">
    <text evidence="1">The sequence shown here is derived from an EMBL/GenBank/DDBJ whole genome shotgun (WGS) entry which is preliminary data.</text>
</comment>
<evidence type="ECO:0000313" key="2">
    <source>
        <dbReference type="Proteomes" id="UP000265520"/>
    </source>
</evidence>
<dbReference type="AlphaFoldDB" id="A0A392PVP2"/>
<name>A0A392PVP2_9FABA</name>
<evidence type="ECO:0000313" key="1">
    <source>
        <dbReference type="EMBL" id="MCI15894.1"/>
    </source>
</evidence>
<sequence length="63" mass="6596">GVAVSSSSPPDSKLRSVGSKHVDVATLGNLCVDIVLNVPQLPPPSLEQRKAFMERLASSPPSK</sequence>
<protein>
    <submittedName>
        <fullName evidence="1">Fructokinase-1-like</fullName>
    </submittedName>
</protein>
<feature type="non-terminal residue" evidence="1">
    <location>
        <position position="1"/>
    </location>
</feature>
<dbReference type="PANTHER" id="PTHR47826">
    <property type="entry name" value="OS03G0164700 PROTEIN"/>
    <property type="match status" value="1"/>
</dbReference>
<dbReference type="Proteomes" id="UP000265520">
    <property type="component" value="Unassembled WGS sequence"/>
</dbReference>
<proteinExistence type="predicted"/>
<keyword evidence="2" id="KW-1185">Reference proteome</keyword>
<dbReference type="PANTHER" id="PTHR47826:SF1">
    <property type="entry name" value="OS03G0164700 PROTEIN"/>
    <property type="match status" value="1"/>
</dbReference>
<keyword evidence="1" id="KW-0418">Kinase</keyword>
<dbReference type="EMBL" id="LXQA010098496">
    <property type="protein sequence ID" value="MCI15894.1"/>
    <property type="molecule type" value="Genomic_DNA"/>
</dbReference>
<accession>A0A392PVP2</accession>
<reference evidence="1 2" key="1">
    <citation type="journal article" date="2018" name="Front. Plant Sci.">
        <title>Red Clover (Trifolium pratense) and Zigzag Clover (T. medium) - A Picture of Genomic Similarities and Differences.</title>
        <authorList>
            <person name="Dluhosova J."/>
            <person name="Istvanek J."/>
            <person name="Nedelnik J."/>
            <person name="Repkova J."/>
        </authorList>
    </citation>
    <scope>NUCLEOTIDE SEQUENCE [LARGE SCALE GENOMIC DNA]</scope>
    <source>
        <strain evidence="2">cv. 10/8</strain>
        <tissue evidence="1">Leaf</tissue>
    </source>
</reference>
<dbReference type="GO" id="GO:0016301">
    <property type="term" value="F:kinase activity"/>
    <property type="evidence" value="ECO:0007669"/>
    <property type="project" value="UniProtKB-KW"/>
</dbReference>
<organism evidence="1 2">
    <name type="scientific">Trifolium medium</name>
    <dbReference type="NCBI Taxonomy" id="97028"/>
    <lineage>
        <taxon>Eukaryota</taxon>
        <taxon>Viridiplantae</taxon>
        <taxon>Streptophyta</taxon>
        <taxon>Embryophyta</taxon>
        <taxon>Tracheophyta</taxon>
        <taxon>Spermatophyta</taxon>
        <taxon>Magnoliopsida</taxon>
        <taxon>eudicotyledons</taxon>
        <taxon>Gunneridae</taxon>
        <taxon>Pentapetalae</taxon>
        <taxon>rosids</taxon>
        <taxon>fabids</taxon>
        <taxon>Fabales</taxon>
        <taxon>Fabaceae</taxon>
        <taxon>Papilionoideae</taxon>
        <taxon>50 kb inversion clade</taxon>
        <taxon>NPAAA clade</taxon>
        <taxon>Hologalegina</taxon>
        <taxon>IRL clade</taxon>
        <taxon>Trifolieae</taxon>
        <taxon>Trifolium</taxon>
    </lineage>
</organism>
<feature type="non-terminal residue" evidence="1">
    <location>
        <position position="63"/>
    </location>
</feature>